<dbReference type="InterPro" id="IPR017853">
    <property type="entry name" value="GH"/>
</dbReference>
<dbReference type="InterPro" id="IPR054593">
    <property type="entry name" value="Beta-mannosidase-like_N2"/>
</dbReference>
<dbReference type="GO" id="GO:0004553">
    <property type="term" value="F:hydrolase activity, hydrolyzing O-glycosyl compounds"/>
    <property type="evidence" value="ECO:0007669"/>
    <property type="project" value="InterPro"/>
</dbReference>
<dbReference type="InterPro" id="IPR036156">
    <property type="entry name" value="Beta-gal/glucu_dom_sf"/>
</dbReference>
<sequence>MIKNIKHKMIKNIKHKWLIKMCLCIVVTLIFSRQGYSQENNIAQYRIVTHSSSIDANQTGHLVVDGNSKTYWEAHYKDKNQFLLIDLNSKQKANTLTIEWGVNFATEYTISIISDHKSEEVFSTDNGIGGNQVLDLQGKEVQFVRIDISDVNDTVRGCSINEVVVLGQNNNRFKPSEVNQISANNLSLNNSKWRVQSTAMVNESVAEISNTGYNDTKWIPAKVPGTILGDYYNFGALPDPLYGDNMHQISDEFFSGNDFWYRTEVQFSSELANKKIYLNFSGINYKSDIYINGKQLGRIEGGFLRGEYEVSDFVNLDKPNTIAVLVHHNDNWVSGTFKILKKKLGSRISNGDMLGLDGPTSLASAGWNWLPIIKGRNNGIWNNVNFRVGGSISIKDPWVSTKFQSKDLKKADLTISTELKNSSSKAINGKLIARLNGKIRLEVAVTVAANETKTVILDKSKFSKLSIKKPKLWWPNGYGEQILQDLDLEFIVDGKISDKKNIKYGIRELEYKIQEGVLFIYCNNTRILLKGGNWGLPEAMMRMDYAGYDLRVKLHKDANFNMIRNWIGMTNHEEFYQACDKYGVLIFDDFWLANPKNGPNPNNLDLFMENAKDKIKWVRKHPSLAFYCGRNEGIPLLEYDQAMKKQTELLDGTRHYVQNSAAGTLSGYGPYEVKTPEWYFKRRGATLHSEIGIIAIPEIESLRKMMPKKDLWPISDMWSVHNYQDSRSHKYTDDLEERYGKATSAVDYSNKAQLLNYETGKAMFETLQSKQGSGMILWMSQSAWPSLICQLYDHYLEYTASYFAVKKGSSNIHAFWDIDRNEIRVANNTREDIKKATIKATIFDAQGNVVWSQEKPISITSTSVKTSFPLVHTPADKVLYLKLELTRKGKVLSDNFYWLENKNKNCLDLNDLPKADIKLNIVESSENNFYTAKIKLTNTSGNISLLNKIKLKDKVTGESILPVHFDDDYVSLLPNEVKTINIKVDKKYLKNKNVEMHLEGWNTKGLKLDINKK</sequence>
<comment type="caution">
    <text evidence="9">The sequence shown here is derived from an EMBL/GenBank/DDBJ whole genome shotgun (WGS) entry which is preliminary data.</text>
</comment>
<dbReference type="Pfam" id="PF00754">
    <property type="entry name" value="F5_F8_type_C"/>
    <property type="match status" value="1"/>
</dbReference>
<evidence type="ECO:0000259" key="5">
    <source>
        <dbReference type="Pfam" id="PF00754"/>
    </source>
</evidence>
<feature type="domain" description="Glycoside hydrolase family 2 catalytic" evidence="6">
    <location>
        <begin position="552"/>
        <end position="661"/>
    </location>
</feature>
<evidence type="ECO:0000313" key="9">
    <source>
        <dbReference type="EMBL" id="MDN3619550.1"/>
    </source>
</evidence>
<dbReference type="InterPro" id="IPR013783">
    <property type="entry name" value="Ig-like_fold"/>
</dbReference>
<evidence type="ECO:0000259" key="6">
    <source>
        <dbReference type="Pfam" id="PF02836"/>
    </source>
</evidence>
<dbReference type="EMBL" id="JAUFQH010000006">
    <property type="protein sequence ID" value="MDN3619550.1"/>
    <property type="molecule type" value="Genomic_DNA"/>
</dbReference>
<dbReference type="Gene3D" id="2.60.120.260">
    <property type="entry name" value="Galactose-binding domain-like"/>
    <property type="match status" value="2"/>
</dbReference>
<accession>A0AAJ1QX13</accession>
<dbReference type="SUPFAM" id="SSF49303">
    <property type="entry name" value="beta-Galactosidase/glucuronidase domain"/>
    <property type="match status" value="3"/>
</dbReference>
<dbReference type="SUPFAM" id="SSF49785">
    <property type="entry name" value="Galactose-binding domain-like"/>
    <property type="match status" value="2"/>
</dbReference>
<keyword evidence="3" id="KW-0326">Glycosidase</keyword>
<evidence type="ECO:0000256" key="2">
    <source>
        <dbReference type="ARBA" id="ARBA00022801"/>
    </source>
</evidence>
<dbReference type="InterPro" id="IPR006103">
    <property type="entry name" value="Glyco_hydro_2_cat"/>
</dbReference>
<dbReference type="Gene3D" id="2.60.40.10">
    <property type="entry name" value="Immunoglobulins"/>
    <property type="match status" value="2"/>
</dbReference>
<evidence type="ECO:0000256" key="3">
    <source>
        <dbReference type="ARBA" id="ARBA00023295"/>
    </source>
</evidence>
<dbReference type="Gene3D" id="3.20.20.80">
    <property type="entry name" value="Glycosidases"/>
    <property type="match status" value="1"/>
</dbReference>
<gene>
    <name evidence="9" type="ORF">QWY81_08810</name>
</gene>
<dbReference type="Proteomes" id="UP001228636">
    <property type="component" value="Unassembled WGS sequence"/>
</dbReference>
<dbReference type="SUPFAM" id="SSF51445">
    <property type="entry name" value="(Trans)glycosidases"/>
    <property type="match status" value="1"/>
</dbReference>
<evidence type="ECO:0000259" key="7">
    <source>
        <dbReference type="Pfam" id="PF18368"/>
    </source>
</evidence>
<feature type="domain" description="Exo-beta-D-glucosaminidase Ig-fold" evidence="7">
    <location>
        <begin position="895"/>
        <end position="1003"/>
    </location>
</feature>
<evidence type="ECO:0000259" key="4">
    <source>
        <dbReference type="Pfam" id="PF00703"/>
    </source>
</evidence>
<dbReference type="GO" id="GO:0005975">
    <property type="term" value="P:carbohydrate metabolic process"/>
    <property type="evidence" value="ECO:0007669"/>
    <property type="project" value="InterPro"/>
</dbReference>
<evidence type="ECO:0000256" key="1">
    <source>
        <dbReference type="ARBA" id="ARBA00007401"/>
    </source>
</evidence>
<dbReference type="InterPro" id="IPR041351">
    <property type="entry name" value="Ig_GlcNase"/>
</dbReference>
<dbReference type="Pfam" id="PF22666">
    <property type="entry name" value="Glyco_hydro_2_N2"/>
    <property type="match status" value="1"/>
</dbReference>
<organism evidence="9 10">
    <name type="scientific">Polaribacter sejongensis</name>
    <dbReference type="NCBI Taxonomy" id="985043"/>
    <lineage>
        <taxon>Bacteria</taxon>
        <taxon>Pseudomonadati</taxon>
        <taxon>Bacteroidota</taxon>
        <taxon>Flavobacteriia</taxon>
        <taxon>Flavobacteriales</taxon>
        <taxon>Flavobacteriaceae</taxon>
    </lineage>
</organism>
<feature type="domain" description="F5/8 type C" evidence="5">
    <location>
        <begin position="49"/>
        <end position="162"/>
    </location>
</feature>
<dbReference type="Pfam" id="PF18368">
    <property type="entry name" value="Ig_GlcNase"/>
    <property type="match status" value="1"/>
</dbReference>
<dbReference type="AlphaFoldDB" id="A0AAJ1QX13"/>
<name>A0AAJ1QX13_9FLAO</name>
<protein>
    <submittedName>
        <fullName evidence="9">Discoidin domain-containing protein</fullName>
    </submittedName>
</protein>
<dbReference type="InterPro" id="IPR006102">
    <property type="entry name" value="Ig-like_GH2"/>
</dbReference>
<comment type="similarity">
    <text evidence="1">Belongs to the glycosyl hydrolase 2 family.</text>
</comment>
<dbReference type="PANTHER" id="PTHR43536:SF1">
    <property type="entry name" value="MANNOSYLGLYCOPROTEIN ENDO-BETA-MANNOSIDASE"/>
    <property type="match status" value="1"/>
</dbReference>
<dbReference type="RefSeq" id="WP_290248344.1">
    <property type="nucleotide sequence ID" value="NZ_JAUFQH010000006.1"/>
</dbReference>
<proteinExistence type="inferred from homology"/>
<dbReference type="InterPro" id="IPR000421">
    <property type="entry name" value="FA58C"/>
</dbReference>
<dbReference type="Pfam" id="PF02836">
    <property type="entry name" value="Glyco_hydro_2_C"/>
    <property type="match status" value="1"/>
</dbReference>
<feature type="domain" description="Glycoside hydrolase family 2 immunoglobulin-like beta-sandwich" evidence="4">
    <location>
        <begin position="393"/>
        <end position="507"/>
    </location>
</feature>
<keyword evidence="2" id="KW-0378">Hydrolase</keyword>
<feature type="domain" description="Beta-mannosidase-like galactose-binding" evidence="8">
    <location>
        <begin position="214"/>
        <end position="381"/>
    </location>
</feature>
<dbReference type="Pfam" id="PF00703">
    <property type="entry name" value="Glyco_hydro_2"/>
    <property type="match status" value="1"/>
</dbReference>
<dbReference type="InterPro" id="IPR008979">
    <property type="entry name" value="Galactose-bd-like_sf"/>
</dbReference>
<reference evidence="9 10" key="1">
    <citation type="journal article" date="2014" name="Int. J. Syst. Evol. Microbiol.">
        <title>Complete genome sequence of Corynebacterium casei LMG S-19264T (=DSM 44701T), isolated from a smear-ripened cheese.</title>
        <authorList>
            <consortium name="US DOE Joint Genome Institute (JGI-PGF)"/>
            <person name="Walter F."/>
            <person name="Albersmeier A."/>
            <person name="Kalinowski J."/>
            <person name="Ruckert C."/>
        </authorList>
    </citation>
    <scope>NUCLEOTIDE SEQUENCE [LARGE SCALE GENOMIC DNA]</scope>
    <source>
        <strain evidence="9 10">CECT 8670</strain>
    </source>
</reference>
<evidence type="ECO:0000313" key="10">
    <source>
        <dbReference type="Proteomes" id="UP001228636"/>
    </source>
</evidence>
<evidence type="ECO:0000259" key="8">
    <source>
        <dbReference type="Pfam" id="PF22666"/>
    </source>
</evidence>
<dbReference type="InterPro" id="IPR043534">
    <property type="entry name" value="EBDG/EBM"/>
</dbReference>
<dbReference type="PANTHER" id="PTHR43536">
    <property type="entry name" value="MANNOSYLGLYCOPROTEIN ENDO-BETA-MANNOSIDASE"/>
    <property type="match status" value="1"/>
</dbReference>